<feature type="region of interest" description="Disordered" evidence="1">
    <location>
        <begin position="46"/>
        <end position="66"/>
    </location>
</feature>
<gene>
    <name evidence="2" type="ORF">EVAR_95696_1</name>
</gene>
<feature type="compositionally biased region" description="Polar residues" evidence="1">
    <location>
        <begin position="11"/>
        <end position="22"/>
    </location>
</feature>
<organism evidence="2 3">
    <name type="scientific">Eumeta variegata</name>
    <name type="common">Bagworm moth</name>
    <name type="synonym">Eumeta japonica</name>
    <dbReference type="NCBI Taxonomy" id="151549"/>
    <lineage>
        <taxon>Eukaryota</taxon>
        <taxon>Metazoa</taxon>
        <taxon>Ecdysozoa</taxon>
        <taxon>Arthropoda</taxon>
        <taxon>Hexapoda</taxon>
        <taxon>Insecta</taxon>
        <taxon>Pterygota</taxon>
        <taxon>Neoptera</taxon>
        <taxon>Endopterygota</taxon>
        <taxon>Lepidoptera</taxon>
        <taxon>Glossata</taxon>
        <taxon>Ditrysia</taxon>
        <taxon>Tineoidea</taxon>
        <taxon>Psychidae</taxon>
        <taxon>Oiketicinae</taxon>
        <taxon>Eumeta</taxon>
    </lineage>
</organism>
<sequence>MESGHPISVIRSGQTERWSSQNDVHKDKSRFQPVEAIAHRRHNAFTVGGADQSGPVTQPVLDTCLD</sequence>
<evidence type="ECO:0000313" key="3">
    <source>
        <dbReference type="Proteomes" id="UP000299102"/>
    </source>
</evidence>
<dbReference type="AlphaFoldDB" id="A0A4C1VIZ1"/>
<reference evidence="2 3" key="1">
    <citation type="journal article" date="2019" name="Commun. Biol.">
        <title>The bagworm genome reveals a unique fibroin gene that provides high tensile strength.</title>
        <authorList>
            <person name="Kono N."/>
            <person name="Nakamura H."/>
            <person name="Ohtoshi R."/>
            <person name="Tomita M."/>
            <person name="Numata K."/>
            <person name="Arakawa K."/>
        </authorList>
    </citation>
    <scope>NUCLEOTIDE SEQUENCE [LARGE SCALE GENOMIC DNA]</scope>
</reference>
<proteinExistence type="predicted"/>
<keyword evidence="3" id="KW-1185">Reference proteome</keyword>
<evidence type="ECO:0000256" key="1">
    <source>
        <dbReference type="SAM" id="MobiDB-lite"/>
    </source>
</evidence>
<dbReference type="Proteomes" id="UP000299102">
    <property type="component" value="Unassembled WGS sequence"/>
</dbReference>
<comment type="caution">
    <text evidence="2">The sequence shown here is derived from an EMBL/GenBank/DDBJ whole genome shotgun (WGS) entry which is preliminary data.</text>
</comment>
<evidence type="ECO:0000313" key="2">
    <source>
        <dbReference type="EMBL" id="GBP38946.1"/>
    </source>
</evidence>
<dbReference type="EMBL" id="BGZK01000356">
    <property type="protein sequence ID" value="GBP38946.1"/>
    <property type="molecule type" value="Genomic_DNA"/>
</dbReference>
<name>A0A4C1VIZ1_EUMVA</name>
<feature type="region of interest" description="Disordered" evidence="1">
    <location>
        <begin position="1"/>
        <end position="28"/>
    </location>
</feature>
<protein>
    <submittedName>
        <fullName evidence="2">Uncharacterized protein</fullName>
    </submittedName>
</protein>
<accession>A0A4C1VIZ1</accession>